<dbReference type="STRING" id="106634.TVD_00930"/>
<dbReference type="PROSITE" id="PS51257">
    <property type="entry name" value="PROKAR_LIPOPROTEIN"/>
    <property type="match status" value="1"/>
</dbReference>
<evidence type="ECO:0000256" key="1">
    <source>
        <dbReference type="SAM" id="SignalP"/>
    </source>
</evidence>
<dbReference type="PATRIC" id="fig|106634.4.peg.190"/>
<dbReference type="Proteomes" id="UP000064201">
    <property type="component" value="Chromosome"/>
</dbReference>
<dbReference type="AlphaFoldDB" id="A0A0G3G3A8"/>
<name>A0A0G3G3A8_9GAMM</name>
<dbReference type="EMBL" id="CP011367">
    <property type="protein sequence ID" value="AKJ94017.1"/>
    <property type="molecule type" value="Genomic_DNA"/>
</dbReference>
<dbReference type="PANTHER" id="PTHR37530:SF1">
    <property type="entry name" value="OUTER MEMBRANE PROTEIN SLP"/>
    <property type="match status" value="1"/>
</dbReference>
<accession>A0A0G3G3A8</accession>
<evidence type="ECO:0000313" key="3">
    <source>
        <dbReference type="Proteomes" id="UP000064201"/>
    </source>
</evidence>
<gene>
    <name evidence="2" type="ORF">TVD_00930</name>
</gene>
<dbReference type="OrthoDB" id="5295757at2"/>
<proteinExistence type="predicted"/>
<feature type="signal peptide" evidence="1">
    <location>
        <begin position="1"/>
        <end position="27"/>
    </location>
</feature>
<dbReference type="PANTHER" id="PTHR37530">
    <property type="entry name" value="OUTER MEMBRANE PROTEIN SLP"/>
    <property type="match status" value="1"/>
</dbReference>
<reference evidence="2 3" key="1">
    <citation type="submission" date="2015-04" db="EMBL/GenBank/DDBJ databases">
        <title>Complete Sequence for the Genome of the Thioalkalivibrio versutus D301.</title>
        <authorList>
            <person name="Mu T."/>
            <person name="Zhou J."/>
            <person name="Xu X."/>
        </authorList>
    </citation>
    <scope>NUCLEOTIDE SEQUENCE [LARGE SCALE GENOMIC DNA]</scope>
    <source>
        <strain evidence="2 3">D301</strain>
    </source>
</reference>
<keyword evidence="3" id="KW-1185">Reference proteome</keyword>
<dbReference type="InterPro" id="IPR004658">
    <property type="entry name" value="OMP_Slp"/>
</dbReference>
<dbReference type="RefSeq" id="WP_047250565.1">
    <property type="nucleotide sequence ID" value="NZ_CP011367.1"/>
</dbReference>
<feature type="chain" id="PRO_5002554052" evidence="1">
    <location>
        <begin position="28"/>
        <end position="163"/>
    </location>
</feature>
<evidence type="ECO:0000313" key="2">
    <source>
        <dbReference type="EMBL" id="AKJ94017.1"/>
    </source>
</evidence>
<dbReference type="Pfam" id="PF03843">
    <property type="entry name" value="Slp"/>
    <property type="match status" value="1"/>
</dbReference>
<dbReference type="GO" id="GO:0019867">
    <property type="term" value="C:outer membrane"/>
    <property type="evidence" value="ECO:0007669"/>
    <property type="project" value="InterPro"/>
</dbReference>
<keyword evidence="1" id="KW-0732">Signal</keyword>
<dbReference type="PIRSF" id="PIRSF004982">
    <property type="entry name" value="SlP"/>
    <property type="match status" value="1"/>
</dbReference>
<sequence length="163" mass="17663">MTRFLRPFLALLLPVFLVACASGPLEAPDDPAVQVEPRAVTADSLPPDEQVWGGVIARVDNRAEATFIEVVGYPLSRQEPQTRQSTTGRFRLRVEGFADPVDYRAGRRITGVGTVTGVEDGRIGELDYVFPVLEAHSVHLWPEPEPARSSGGVRFGIGIGIGL</sequence>
<organism evidence="2 3">
    <name type="scientific">Thioalkalivibrio versutus</name>
    <dbReference type="NCBI Taxonomy" id="106634"/>
    <lineage>
        <taxon>Bacteria</taxon>
        <taxon>Pseudomonadati</taxon>
        <taxon>Pseudomonadota</taxon>
        <taxon>Gammaproteobacteria</taxon>
        <taxon>Chromatiales</taxon>
        <taxon>Ectothiorhodospiraceae</taxon>
        <taxon>Thioalkalivibrio</taxon>
    </lineage>
</organism>
<dbReference type="KEGG" id="tvr:TVD_00930"/>
<protein>
    <submittedName>
        <fullName evidence="2">Membrane protein</fullName>
    </submittedName>
</protein>